<name>A0A1T4VU52_9GAMM</name>
<keyword evidence="1" id="KW-0732">Signal</keyword>
<evidence type="ECO:0000313" key="3">
    <source>
        <dbReference type="EMBL" id="SKA68358.1"/>
    </source>
</evidence>
<dbReference type="CDD" id="cd00118">
    <property type="entry name" value="LysM"/>
    <property type="match status" value="1"/>
</dbReference>
<dbReference type="RefSeq" id="WP_078920778.1">
    <property type="nucleotide sequence ID" value="NZ_FUYB01000001.1"/>
</dbReference>
<dbReference type="InterPro" id="IPR052196">
    <property type="entry name" value="Bact_Kbp"/>
</dbReference>
<dbReference type="PANTHER" id="PTHR34700:SF4">
    <property type="entry name" value="PHAGE-LIKE ELEMENT PBSX PROTEIN XKDP"/>
    <property type="match status" value="1"/>
</dbReference>
<evidence type="ECO:0000313" key="4">
    <source>
        <dbReference type="Proteomes" id="UP000190460"/>
    </source>
</evidence>
<protein>
    <submittedName>
        <fullName evidence="3">LysM domain-containing protein</fullName>
    </submittedName>
</protein>
<reference evidence="4" key="1">
    <citation type="submission" date="2017-02" db="EMBL/GenBank/DDBJ databases">
        <authorList>
            <person name="Varghese N."/>
            <person name="Submissions S."/>
        </authorList>
    </citation>
    <scope>NUCLEOTIDE SEQUENCE [LARGE SCALE GENOMIC DNA]</scope>
    <source>
        <strain evidence="4">ATCC 49788</strain>
    </source>
</reference>
<dbReference type="STRING" id="92487.SAMN02745130_00273"/>
<dbReference type="PROSITE" id="PS51257">
    <property type="entry name" value="PROKAR_LIPOPROTEIN"/>
    <property type="match status" value="1"/>
</dbReference>
<sequence>MLRFSHLLWAAGVASTTVTLAGCMTQSPAHKPAMSSAHQPNYDAYYGNPQPSAGLSFADRPDGSGLQINPSAPSTYVVQKGDTLWGIARKFLNTPSYWPEIWDKNQQVKNPHQIYPGDVLYFSYNKEAGSDGSQKLVPRIRVEPKGLMGQSLVTLAPFLEWPRIMSDEAIKNSPYLLASKDNESLIPPGATVYLKNLRQPRVGSRYAVYHPDKPIYDPETNALLGHQVVYSGYARVDRVDSISTATILDMDEAIRVGDRILPVERRHSELRAPIQLPRTKIRGQIAALYDADYMGANCMIIAINRGKKHGIKPGYAVGVYTEGHRVEDQYASFRGHARNTPTVNLPPAKVGEAIVYSVHENLSYALITESQREIKNGDKIGNP</sequence>
<dbReference type="EMBL" id="FUYB01000001">
    <property type="protein sequence ID" value="SKA68358.1"/>
    <property type="molecule type" value="Genomic_DNA"/>
</dbReference>
<dbReference type="InterPro" id="IPR036779">
    <property type="entry name" value="LysM_dom_sf"/>
</dbReference>
<proteinExistence type="predicted"/>
<organism evidence="3 4">
    <name type="scientific">Thiothrix eikelboomii</name>
    <dbReference type="NCBI Taxonomy" id="92487"/>
    <lineage>
        <taxon>Bacteria</taxon>
        <taxon>Pseudomonadati</taxon>
        <taxon>Pseudomonadota</taxon>
        <taxon>Gammaproteobacteria</taxon>
        <taxon>Thiotrichales</taxon>
        <taxon>Thiotrichaceae</taxon>
        <taxon>Thiothrix</taxon>
    </lineage>
</organism>
<dbReference type="AlphaFoldDB" id="A0A1T4VU52"/>
<dbReference type="PANTHER" id="PTHR34700">
    <property type="entry name" value="POTASSIUM BINDING PROTEIN KBP"/>
    <property type="match status" value="1"/>
</dbReference>
<feature type="signal peptide" evidence="1">
    <location>
        <begin position="1"/>
        <end position="21"/>
    </location>
</feature>
<dbReference type="Gene3D" id="3.10.350.10">
    <property type="entry name" value="LysM domain"/>
    <property type="match status" value="1"/>
</dbReference>
<dbReference type="Pfam" id="PF01476">
    <property type="entry name" value="LysM"/>
    <property type="match status" value="1"/>
</dbReference>
<dbReference type="SMART" id="SM00257">
    <property type="entry name" value="LysM"/>
    <property type="match status" value="1"/>
</dbReference>
<dbReference type="PROSITE" id="PS51782">
    <property type="entry name" value="LYSM"/>
    <property type="match status" value="1"/>
</dbReference>
<keyword evidence="4" id="KW-1185">Reference proteome</keyword>
<feature type="chain" id="PRO_5013046637" evidence="1">
    <location>
        <begin position="22"/>
        <end position="383"/>
    </location>
</feature>
<feature type="domain" description="LysM" evidence="2">
    <location>
        <begin position="74"/>
        <end position="122"/>
    </location>
</feature>
<dbReference type="Proteomes" id="UP000190460">
    <property type="component" value="Unassembled WGS sequence"/>
</dbReference>
<dbReference type="InterPro" id="IPR018392">
    <property type="entry name" value="LysM"/>
</dbReference>
<dbReference type="OrthoDB" id="9765158at2"/>
<dbReference type="SUPFAM" id="SSF54106">
    <property type="entry name" value="LysM domain"/>
    <property type="match status" value="1"/>
</dbReference>
<gene>
    <name evidence="3" type="ORF">SAMN02745130_00273</name>
</gene>
<evidence type="ECO:0000256" key="1">
    <source>
        <dbReference type="SAM" id="SignalP"/>
    </source>
</evidence>
<evidence type="ECO:0000259" key="2">
    <source>
        <dbReference type="PROSITE" id="PS51782"/>
    </source>
</evidence>
<accession>A0A1T4VU52</accession>